<dbReference type="EMBL" id="JBBYHR010000005">
    <property type="protein sequence ID" value="MEL1244792.1"/>
    <property type="molecule type" value="Genomic_DNA"/>
</dbReference>
<dbReference type="RefSeq" id="WP_341697107.1">
    <property type="nucleotide sequence ID" value="NZ_JBBYHR010000005.1"/>
</dbReference>
<organism evidence="1 2">
    <name type="scientific">Flavobacterium arundinis</name>
    <dbReference type="NCBI Taxonomy" id="3139143"/>
    <lineage>
        <taxon>Bacteria</taxon>
        <taxon>Pseudomonadati</taxon>
        <taxon>Bacteroidota</taxon>
        <taxon>Flavobacteriia</taxon>
        <taxon>Flavobacteriales</taxon>
        <taxon>Flavobacteriaceae</taxon>
        <taxon>Flavobacterium</taxon>
    </lineage>
</organism>
<protein>
    <submittedName>
        <fullName evidence="1">Uncharacterized protein</fullName>
    </submittedName>
</protein>
<sequence>MKNYWKERLKYYLGMPATLRCAVRLLALSASCLSRISPQSFTRT</sequence>
<comment type="caution">
    <text evidence="1">The sequence shown here is derived from an EMBL/GenBank/DDBJ whole genome shotgun (WGS) entry which is preliminary data.</text>
</comment>
<reference evidence="1 2" key="1">
    <citation type="submission" date="2024-04" db="EMBL/GenBank/DDBJ databases">
        <title>Flavobacterium sp. DGU11 16S ribosomal RNA gene Genome sequencing and assembly.</title>
        <authorList>
            <person name="Park S."/>
        </authorList>
    </citation>
    <scope>NUCLEOTIDE SEQUENCE [LARGE SCALE GENOMIC DNA]</scope>
    <source>
        <strain evidence="1 2">DGU11</strain>
    </source>
</reference>
<gene>
    <name evidence="1" type="ORF">AAEO56_11010</name>
</gene>
<name>A0ABU9HYZ9_9FLAO</name>
<evidence type="ECO:0000313" key="1">
    <source>
        <dbReference type="EMBL" id="MEL1244792.1"/>
    </source>
</evidence>
<accession>A0ABU9HYZ9</accession>
<keyword evidence="2" id="KW-1185">Reference proteome</keyword>
<proteinExistence type="predicted"/>
<evidence type="ECO:0000313" key="2">
    <source>
        <dbReference type="Proteomes" id="UP001464555"/>
    </source>
</evidence>
<dbReference type="Proteomes" id="UP001464555">
    <property type="component" value="Unassembled WGS sequence"/>
</dbReference>